<feature type="domain" description="HTH tetR-type" evidence="6">
    <location>
        <begin position="36"/>
        <end position="96"/>
    </location>
</feature>
<proteinExistence type="predicted"/>
<feature type="compositionally biased region" description="Basic and acidic residues" evidence="5">
    <location>
        <begin position="13"/>
        <end position="24"/>
    </location>
</feature>
<keyword evidence="2 4" id="KW-0238">DNA-binding</keyword>
<dbReference type="PRINTS" id="PR00455">
    <property type="entry name" value="HTHTETR"/>
</dbReference>
<feature type="region of interest" description="Disordered" evidence="5">
    <location>
        <begin position="1"/>
        <end position="38"/>
    </location>
</feature>
<comment type="caution">
    <text evidence="7">The sequence shown here is derived from an EMBL/GenBank/DDBJ whole genome shotgun (WGS) entry which is preliminary data.</text>
</comment>
<evidence type="ECO:0000256" key="4">
    <source>
        <dbReference type="PROSITE-ProRule" id="PRU00335"/>
    </source>
</evidence>
<dbReference type="FunFam" id="1.10.10.60:FF:000141">
    <property type="entry name" value="TetR family transcriptional regulator"/>
    <property type="match status" value="1"/>
</dbReference>
<feature type="DNA-binding region" description="H-T-H motif" evidence="4">
    <location>
        <begin position="59"/>
        <end position="78"/>
    </location>
</feature>
<dbReference type="PROSITE" id="PS50977">
    <property type="entry name" value="HTH_TETR_2"/>
    <property type="match status" value="1"/>
</dbReference>
<dbReference type="PANTHER" id="PTHR30328:SF54">
    <property type="entry name" value="HTH-TYPE TRANSCRIPTIONAL REPRESSOR SCO4008"/>
    <property type="match status" value="1"/>
</dbReference>
<evidence type="ECO:0000256" key="3">
    <source>
        <dbReference type="ARBA" id="ARBA00023163"/>
    </source>
</evidence>
<dbReference type="InterPro" id="IPR041474">
    <property type="entry name" value="NicS_C"/>
</dbReference>
<dbReference type="Pfam" id="PF17938">
    <property type="entry name" value="TetR_C_29"/>
    <property type="match status" value="1"/>
</dbReference>
<evidence type="ECO:0000256" key="1">
    <source>
        <dbReference type="ARBA" id="ARBA00023015"/>
    </source>
</evidence>
<organism evidence="7 8">
    <name type="scientific">Prosthecodimorpha staleyi</name>
    <dbReference type="NCBI Taxonomy" id="2840188"/>
    <lineage>
        <taxon>Bacteria</taxon>
        <taxon>Pseudomonadati</taxon>
        <taxon>Pseudomonadota</taxon>
        <taxon>Alphaproteobacteria</taxon>
        <taxon>Hyphomicrobiales</taxon>
        <taxon>Ancalomicrobiaceae</taxon>
        <taxon>Prosthecodimorpha</taxon>
    </lineage>
</organism>
<dbReference type="AlphaFoldDB" id="A0A947D231"/>
<keyword evidence="8" id="KW-1185">Reference proteome</keyword>
<evidence type="ECO:0000313" key="8">
    <source>
        <dbReference type="Proteomes" id="UP000766595"/>
    </source>
</evidence>
<dbReference type="Gene3D" id="1.10.357.10">
    <property type="entry name" value="Tetracycline Repressor, domain 2"/>
    <property type="match status" value="1"/>
</dbReference>
<evidence type="ECO:0000256" key="2">
    <source>
        <dbReference type="ARBA" id="ARBA00023125"/>
    </source>
</evidence>
<evidence type="ECO:0000313" key="7">
    <source>
        <dbReference type="EMBL" id="MBT9289543.1"/>
    </source>
</evidence>
<dbReference type="InterPro" id="IPR036271">
    <property type="entry name" value="Tet_transcr_reg_TetR-rel_C_sf"/>
</dbReference>
<dbReference type="InterPro" id="IPR009057">
    <property type="entry name" value="Homeodomain-like_sf"/>
</dbReference>
<keyword evidence="3" id="KW-0804">Transcription</keyword>
<dbReference type="GO" id="GO:0003677">
    <property type="term" value="F:DNA binding"/>
    <property type="evidence" value="ECO:0007669"/>
    <property type="project" value="UniProtKB-UniRule"/>
</dbReference>
<keyword evidence="1" id="KW-0805">Transcription regulation</keyword>
<dbReference type="InterPro" id="IPR001647">
    <property type="entry name" value="HTH_TetR"/>
</dbReference>
<dbReference type="PANTHER" id="PTHR30328">
    <property type="entry name" value="TRANSCRIPTIONAL REPRESSOR"/>
    <property type="match status" value="1"/>
</dbReference>
<reference evidence="7 8" key="1">
    <citation type="submission" date="2021-06" db="EMBL/GenBank/DDBJ databases">
        <authorList>
            <person name="Grouzdev D.S."/>
            <person name="Koziaeva V."/>
        </authorList>
    </citation>
    <scope>NUCLEOTIDE SEQUENCE [LARGE SCALE GENOMIC DNA]</scope>
    <source>
        <strain evidence="7 8">22</strain>
    </source>
</reference>
<dbReference type="InterPro" id="IPR050109">
    <property type="entry name" value="HTH-type_TetR-like_transc_reg"/>
</dbReference>
<gene>
    <name evidence="7" type="ORF">KL771_08770</name>
</gene>
<accession>A0A947D231</accession>
<sequence length="234" mass="26226">MKDGGVPDGGVPDGDKGAGRDRPAARGPALRANDPENTRRNILDIASREFAEKGFTGARVDEIAARTETSKRMIYYYFGDKEGLFVAVLEEAYKSIRAREAELKLDHLSPEDAIRALVGFTFDFQNDNEQFVRIVMTENIHYGAHLGSSRILQDLNVSVIDTIRSIYSRGVAEGVFRPGIDEIDLHQTISALCIFNVSNRYTFSRIFKRDLTDPEVRARRRASVIETVVRSLKA</sequence>
<dbReference type="SUPFAM" id="SSF48498">
    <property type="entry name" value="Tetracyclin repressor-like, C-terminal domain"/>
    <property type="match status" value="1"/>
</dbReference>
<feature type="compositionally biased region" description="Gly residues" evidence="5">
    <location>
        <begin position="1"/>
        <end position="12"/>
    </location>
</feature>
<evidence type="ECO:0000259" key="6">
    <source>
        <dbReference type="PROSITE" id="PS50977"/>
    </source>
</evidence>
<dbReference type="Proteomes" id="UP000766595">
    <property type="component" value="Unassembled WGS sequence"/>
</dbReference>
<dbReference type="EMBL" id="JAHHZF010000004">
    <property type="protein sequence ID" value="MBT9289543.1"/>
    <property type="molecule type" value="Genomic_DNA"/>
</dbReference>
<protein>
    <submittedName>
        <fullName evidence="7">TetR family transcriptional regulator</fullName>
    </submittedName>
</protein>
<name>A0A947D231_9HYPH</name>
<evidence type="ECO:0000256" key="5">
    <source>
        <dbReference type="SAM" id="MobiDB-lite"/>
    </source>
</evidence>
<dbReference type="SUPFAM" id="SSF46689">
    <property type="entry name" value="Homeodomain-like"/>
    <property type="match status" value="1"/>
</dbReference>
<dbReference type="Pfam" id="PF00440">
    <property type="entry name" value="TetR_N"/>
    <property type="match status" value="1"/>
</dbReference>